<proteinExistence type="predicted"/>
<dbReference type="GO" id="GO:0031177">
    <property type="term" value="F:phosphopantetheine binding"/>
    <property type="evidence" value="ECO:0007669"/>
    <property type="project" value="InterPro"/>
</dbReference>
<dbReference type="SMART" id="SM00823">
    <property type="entry name" value="PKS_PP"/>
    <property type="match status" value="1"/>
</dbReference>
<dbReference type="Gene3D" id="1.10.1200.10">
    <property type="entry name" value="ACP-like"/>
    <property type="match status" value="1"/>
</dbReference>
<evidence type="ECO:0000256" key="4">
    <source>
        <dbReference type="ARBA" id="ARBA00022679"/>
    </source>
</evidence>
<name>A0AB39QVK5_9ACTN</name>
<dbReference type="Pfam" id="PF00109">
    <property type="entry name" value="ketoacyl-synt"/>
    <property type="match status" value="1"/>
</dbReference>
<dbReference type="PROSITE" id="PS00606">
    <property type="entry name" value="KS3_1"/>
    <property type="match status" value="1"/>
</dbReference>
<keyword evidence="2" id="KW-0596">Phosphopantetheine</keyword>
<dbReference type="GO" id="GO:0004315">
    <property type="term" value="F:3-oxoacyl-[acyl-carrier-protein] synthase activity"/>
    <property type="evidence" value="ECO:0007669"/>
    <property type="project" value="InterPro"/>
</dbReference>
<dbReference type="EMBL" id="CP163441">
    <property type="protein sequence ID" value="XDQ46621.1"/>
    <property type="molecule type" value="Genomic_DNA"/>
</dbReference>
<dbReference type="SUPFAM" id="SSF55048">
    <property type="entry name" value="Probable ACP-binding domain of malonyl-CoA ACP transacylase"/>
    <property type="match status" value="1"/>
</dbReference>
<dbReference type="AlphaFoldDB" id="A0AB39QVK5"/>
<dbReference type="InterPro" id="IPR014030">
    <property type="entry name" value="Ketoacyl_synth_N"/>
</dbReference>
<dbReference type="Gene3D" id="3.30.70.3290">
    <property type="match status" value="1"/>
</dbReference>
<comment type="cofactor">
    <cofactor evidence="1">
        <name>pantetheine 4'-phosphate</name>
        <dbReference type="ChEBI" id="CHEBI:47942"/>
    </cofactor>
</comment>
<dbReference type="FunFam" id="3.40.366.10:FF:000002">
    <property type="entry name" value="Probable polyketide synthase 2"/>
    <property type="match status" value="1"/>
</dbReference>
<gene>
    <name evidence="10" type="ORF">AB5J52_32590</name>
</gene>
<dbReference type="PANTHER" id="PTHR43775">
    <property type="entry name" value="FATTY ACID SYNTHASE"/>
    <property type="match status" value="1"/>
</dbReference>
<dbReference type="CDD" id="cd00833">
    <property type="entry name" value="PKS"/>
    <property type="match status" value="1"/>
</dbReference>
<dbReference type="SMART" id="SM01294">
    <property type="entry name" value="PKS_PP_betabranch"/>
    <property type="match status" value="1"/>
</dbReference>
<dbReference type="SMART" id="SM00825">
    <property type="entry name" value="PKS_KS"/>
    <property type="match status" value="1"/>
</dbReference>
<evidence type="ECO:0000259" key="8">
    <source>
        <dbReference type="PROSITE" id="PS50075"/>
    </source>
</evidence>
<dbReference type="InterPro" id="IPR014031">
    <property type="entry name" value="Ketoacyl_synth_C"/>
</dbReference>
<dbReference type="Gene3D" id="3.40.47.10">
    <property type="match status" value="1"/>
</dbReference>
<evidence type="ECO:0000256" key="7">
    <source>
        <dbReference type="ARBA" id="ARBA00023315"/>
    </source>
</evidence>
<dbReference type="InterPro" id="IPR018201">
    <property type="entry name" value="Ketoacyl_synth_AS"/>
</dbReference>
<evidence type="ECO:0000256" key="5">
    <source>
        <dbReference type="ARBA" id="ARBA00023194"/>
    </source>
</evidence>
<evidence type="ECO:0000256" key="6">
    <source>
        <dbReference type="ARBA" id="ARBA00023268"/>
    </source>
</evidence>
<dbReference type="InterPro" id="IPR001227">
    <property type="entry name" value="Ac_transferase_dom_sf"/>
</dbReference>
<sequence length="1030" mass="109765">MNTDDNAVVEALRASLTENERLKRELAATADSLREPVAIVGMACRLPGGVRSPEDLWTLLDEGRDAITGFPEDRGWDVEALYDPDPDAHGRSYTREGGFLHDAGEFDARFFGISPREALSMDPQQRLFLETAWEVLERAGLDAGALRGSRTGVFAGVMYHDYGTGLTEVPEELEGFQGAGVAGSLVSGRVSYHLGLEGPSVTVDTACSSSLVALHLAAQSLRAGECDLALAGGVAVMATPSTFVEFSRQRGLSPDGRCKAFAAGADGTGWSEGMSLLLLERLSDARRAGHPVLAVVRGSAVNSDGASNGLTAPNGPSQERVIRQALAAARLTPAEVDLVEAHGTGTRLGDPIEAQAVINTYGRSRDAGHPLWLGSLKSNIGHAQAAAGAAGVIKAVLALGHGVLPRTLHVDEPTPHVDWSAGTVRLLGEARPWPAVDRPRRAAVSAFGVSGTNAHVIIEQAPDLPEAEPPEAADSDVPWVLSARTPTALAERARQLAVYAEAHPELDTAALGRALATTRAAMEHRAVLIGVGRDQLLDGARTLAAGETSPLVVTGRATGGQLAFLFSGQGSQRLGMGRELRARHPEFAEAFDAVCAELDARLPRPLRQVLDAEPGTAEARLLDRTEFTQPALFAFEVALARLLASRGIEPDVVAGHSVGEIAAAHLAGVLSLGDAAALVTARAGLMQALSAPGAMVAVRAEEDEVTALLSGHEHEVSIAAVNGPEAVVLSGVEDRVLEITGALRAVGHRTKRLKVSHAFHSPLMEPMLAEFERVARGLRYERPRIPVVSNVSGKLAEGDDLVTAGYWVRHVRATVRFRDSLRTLRAEGVRTFLEVGPGDTLTAMVHENVSGDTEAVPGVRRDREESLSVRAALAALQVRGRAPAVAPHPRHVPLPTYPFEHKRYWLERTIVPQNDTAALVEDPAPDRPAEETRTFVERLAERPAEERRKELIALIVDLAATALGHDTTDEFDEETGFFDLGFSSLTAVEVRNKVNEICGTDANPMLLFDHPTPGMLADHLEELLFTTPTH</sequence>
<evidence type="ECO:0000313" key="10">
    <source>
        <dbReference type="EMBL" id="XDQ46621.1"/>
    </source>
</evidence>
<keyword evidence="4" id="KW-0808">Transferase</keyword>
<dbReference type="InterPro" id="IPR032821">
    <property type="entry name" value="PKS_assoc"/>
</dbReference>
<dbReference type="InterPro" id="IPR016039">
    <property type="entry name" value="Thiolase-like"/>
</dbReference>
<reference evidence="10" key="1">
    <citation type="submission" date="2024-07" db="EMBL/GenBank/DDBJ databases">
        <authorList>
            <person name="Yu S.T."/>
        </authorList>
    </citation>
    <scope>NUCLEOTIDE SEQUENCE</scope>
    <source>
        <strain evidence="10">R39</strain>
    </source>
</reference>
<evidence type="ECO:0000256" key="3">
    <source>
        <dbReference type="ARBA" id="ARBA00022553"/>
    </source>
</evidence>
<protein>
    <submittedName>
        <fullName evidence="10">Beta-ketoacyl synthase N-terminal-like domain-containing protein</fullName>
    </submittedName>
</protein>
<dbReference type="PROSITE" id="PS52004">
    <property type="entry name" value="KS3_2"/>
    <property type="match status" value="1"/>
</dbReference>
<dbReference type="SUPFAM" id="SSF52151">
    <property type="entry name" value="FabD/lysophospholipase-like"/>
    <property type="match status" value="1"/>
</dbReference>
<dbReference type="SUPFAM" id="SSF53901">
    <property type="entry name" value="Thiolase-like"/>
    <property type="match status" value="1"/>
</dbReference>
<dbReference type="PROSITE" id="PS00012">
    <property type="entry name" value="PHOSPHOPANTETHEINE"/>
    <property type="match status" value="1"/>
</dbReference>
<keyword evidence="7" id="KW-0012">Acyltransferase</keyword>
<dbReference type="Pfam" id="PF00550">
    <property type="entry name" value="PP-binding"/>
    <property type="match status" value="1"/>
</dbReference>
<dbReference type="PROSITE" id="PS50075">
    <property type="entry name" value="CARRIER"/>
    <property type="match status" value="1"/>
</dbReference>
<keyword evidence="6" id="KW-0511">Multifunctional enzyme</keyword>
<dbReference type="GO" id="GO:0006633">
    <property type="term" value="P:fatty acid biosynthetic process"/>
    <property type="evidence" value="ECO:0007669"/>
    <property type="project" value="InterPro"/>
</dbReference>
<evidence type="ECO:0000259" key="9">
    <source>
        <dbReference type="PROSITE" id="PS52004"/>
    </source>
</evidence>
<dbReference type="GO" id="GO:0033068">
    <property type="term" value="P:macrolide biosynthetic process"/>
    <property type="evidence" value="ECO:0007669"/>
    <property type="project" value="UniProtKB-ARBA"/>
</dbReference>
<dbReference type="InterPro" id="IPR016036">
    <property type="entry name" value="Malonyl_transacylase_ACP-bd"/>
</dbReference>
<dbReference type="InterPro" id="IPR015083">
    <property type="entry name" value="NorB/c/GfsB-D-like_docking"/>
</dbReference>
<dbReference type="Gene3D" id="3.40.366.10">
    <property type="entry name" value="Malonyl-Coenzyme A Acyl Carrier Protein, domain 2"/>
    <property type="match status" value="1"/>
</dbReference>
<dbReference type="GO" id="GO:0004312">
    <property type="term" value="F:fatty acid synthase activity"/>
    <property type="evidence" value="ECO:0007669"/>
    <property type="project" value="TreeGrafter"/>
</dbReference>
<feature type="domain" description="Ketosynthase family 3 (KS3)" evidence="9">
    <location>
        <begin position="34"/>
        <end position="460"/>
    </location>
</feature>
<dbReference type="InterPro" id="IPR020806">
    <property type="entry name" value="PKS_PP-bd"/>
</dbReference>
<dbReference type="Pfam" id="PF00698">
    <property type="entry name" value="Acyl_transf_1"/>
    <property type="match status" value="1"/>
</dbReference>
<evidence type="ECO:0000256" key="2">
    <source>
        <dbReference type="ARBA" id="ARBA00022450"/>
    </source>
</evidence>
<dbReference type="Pfam" id="PF16197">
    <property type="entry name" value="KAsynt_C_assoc"/>
    <property type="match status" value="1"/>
</dbReference>
<keyword evidence="3" id="KW-0597">Phosphoprotein</keyword>
<dbReference type="InterPro" id="IPR009081">
    <property type="entry name" value="PP-bd_ACP"/>
</dbReference>
<dbReference type="InterPro" id="IPR050091">
    <property type="entry name" value="PKS_NRPS_Biosynth_Enz"/>
</dbReference>
<keyword evidence="5" id="KW-0045">Antibiotic biosynthesis</keyword>
<dbReference type="InterPro" id="IPR016035">
    <property type="entry name" value="Acyl_Trfase/lysoPLipase"/>
</dbReference>
<dbReference type="InterPro" id="IPR036736">
    <property type="entry name" value="ACP-like_sf"/>
</dbReference>
<dbReference type="InterPro" id="IPR006162">
    <property type="entry name" value="Ppantetheine_attach_site"/>
</dbReference>
<dbReference type="FunFam" id="3.40.47.10:FF:000019">
    <property type="entry name" value="Polyketide synthase type I"/>
    <property type="match status" value="1"/>
</dbReference>
<feature type="domain" description="Carrier" evidence="8">
    <location>
        <begin position="942"/>
        <end position="1024"/>
    </location>
</feature>
<dbReference type="RefSeq" id="WP_369225634.1">
    <property type="nucleotide sequence ID" value="NZ_CP163441.1"/>
</dbReference>
<dbReference type="Pfam" id="PF02801">
    <property type="entry name" value="Ketoacyl-synt_C"/>
    <property type="match status" value="1"/>
</dbReference>
<dbReference type="Pfam" id="PF08990">
    <property type="entry name" value="Docking"/>
    <property type="match status" value="1"/>
</dbReference>
<organism evidence="10">
    <name type="scientific">Streptomyces sp. R39</name>
    <dbReference type="NCBI Taxonomy" id="3238631"/>
    <lineage>
        <taxon>Bacteria</taxon>
        <taxon>Bacillati</taxon>
        <taxon>Actinomycetota</taxon>
        <taxon>Actinomycetes</taxon>
        <taxon>Kitasatosporales</taxon>
        <taxon>Streptomycetaceae</taxon>
        <taxon>Streptomyces</taxon>
    </lineage>
</organism>
<evidence type="ECO:0000256" key="1">
    <source>
        <dbReference type="ARBA" id="ARBA00001957"/>
    </source>
</evidence>
<dbReference type="InterPro" id="IPR014043">
    <property type="entry name" value="Acyl_transferase_dom"/>
</dbReference>
<dbReference type="PANTHER" id="PTHR43775:SF51">
    <property type="entry name" value="INACTIVE PHENOLPHTHIOCEROL SYNTHESIS POLYKETIDE SYNTHASE TYPE I PKS1-RELATED"/>
    <property type="match status" value="1"/>
</dbReference>
<accession>A0AB39QVK5</accession>
<dbReference type="SMART" id="SM00827">
    <property type="entry name" value="PKS_AT"/>
    <property type="match status" value="1"/>
</dbReference>
<dbReference type="SUPFAM" id="SSF47336">
    <property type="entry name" value="ACP-like"/>
    <property type="match status" value="1"/>
</dbReference>
<dbReference type="InterPro" id="IPR020841">
    <property type="entry name" value="PKS_Beta-ketoAc_synthase_dom"/>
</dbReference>